<accession>C5BSP1</accession>
<protein>
    <recommendedName>
        <fullName evidence="3">Structural protein P5</fullName>
    </recommendedName>
</protein>
<evidence type="ECO:0000313" key="1">
    <source>
        <dbReference type="EMBL" id="ACR10942.1"/>
    </source>
</evidence>
<dbReference type="HOGENOM" id="CLU_123271_0_0_6"/>
<name>C5BSP1_TERTT</name>
<dbReference type="OrthoDB" id="8849052at2"/>
<dbReference type="eggNOG" id="ENOG5032ZB3">
    <property type="taxonomic scope" value="Bacteria"/>
</dbReference>
<dbReference type="Proteomes" id="UP000009080">
    <property type="component" value="Chromosome"/>
</dbReference>
<dbReference type="STRING" id="377629.TERTU_1441"/>
<evidence type="ECO:0000313" key="2">
    <source>
        <dbReference type="Proteomes" id="UP000009080"/>
    </source>
</evidence>
<evidence type="ECO:0008006" key="3">
    <source>
        <dbReference type="Google" id="ProtNLM"/>
    </source>
</evidence>
<dbReference type="EMBL" id="CP001614">
    <property type="protein sequence ID" value="ACR10942.1"/>
    <property type="molecule type" value="Genomic_DNA"/>
</dbReference>
<sequence>MRGVKGYLILFAAVGALGVYGVSKLARGIRNNNPLNIERTSDQWLGMAVDQSGDARFVVFDHEIYGIRAAAKILKSYASRGVNTIEKIISTWAPSHENHTESYISTVSRRTGIPANQVVTESDYPAILAAMIYVENGFNPYSEELIREGVRLA</sequence>
<proteinExistence type="predicted"/>
<reference evidence="1 2" key="1">
    <citation type="journal article" date="2009" name="PLoS ONE">
        <title>The complete genome of Teredinibacter turnerae T7901: an intracellular endosymbiont of marine wood-boring bivalves (shipworms).</title>
        <authorList>
            <person name="Yang J.C."/>
            <person name="Madupu R."/>
            <person name="Durkin A.S."/>
            <person name="Ekborg N.A."/>
            <person name="Pedamallu C.S."/>
            <person name="Hostetler J.B."/>
            <person name="Radune D."/>
            <person name="Toms B.S."/>
            <person name="Henrissat B."/>
            <person name="Coutinho P.M."/>
            <person name="Schwarz S."/>
            <person name="Field L."/>
            <person name="Trindade-Silva A.E."/>
            <person name="Soares C.A.G."/>
            <person name="Elshahawi S."/>
            <person name="Hanora A."/>
            <person name="Schmidt E.W."/>
            <person name="Haygood M.G."/>
            <person name="Posfai J."/>
            <person name="Benner J."/>
            <person name="Madinger C."/>
            <person name="Nove J."/>
            <person name="Anton B."/>
            <person name="Chaudhary K."/>
            <person name="Foster J."/>
            <person name="Holman A."/>
            <person name="Kumar S."/>
            <person name="Lessard P.A."/>
            <person name="Luyten Y.A."/>
            <person name="Slatko B."/>
            <person name="Wood N."/>
            <person name="Wu B."/>
            <person name="Teplitski M."/>
            <person name="Mougous J.D."/>
            <person name="Ward N."/>
            <person name="Eisen J.A."/>
            <person name="Badger J.H."/>
            <person name="Distel D.L."/>
        </authorList>
    </citation>
    <scope>NUCLEOTIDE SEQUENCE [LARGE SCALE GENOMIC DNA]</scope>
    <source>
        <strain evidence="2">ATCC 39867 / T7901</strain>
    </source>
</reference>
<gene>
    <name evidence="1" type="ordered locus">TERTU_1441</name>
</gene>
<keyword evidence="2" id="KW-1185">Reference proteome</keyword>
<dbReference type="AlphaFoldDB" id="C5BSP1"/>
<dbReference type="KEGG" id="ttu:TERTU_1441"/>
<dbReference type="RefSeq" id="WP_015817054.1">
    <property type="nucleotide sequence ID" value="NC_012997.1"/>
</dbReference>
<organism evidence="1 2">
    <name type="scientific">Teredinibacter turnerae (strain ATCC 39867 / T7901)</name>
    <dbReference type="NCBI Taxonomy" id="377629"/>
    <lineage>
        <taxon>Bacteria</taxon>
        <taxon>Pseudomonadati</taxon>
        <taxon>Pseudomonadota</taxon>
        <taxon>Gammaproteobacteria</taxon>
        <taxon>Cellvibrionales</taxon>
        <taxon>Cellvibrionaceae</taxon>
        <taxon>Teredinibacter</taxon>
    </lineage>
</organism>